<dbReference type="KEGG" id="ppm:PPSC2_11995"/>
<name>A0A0D5ZC69_PAEPS</name>
<dbReference type="Proteomes" id="UP000006868">
    <property type="component" value="Chromosome"/>
</dbReference>
<proteinExistence type="predicted"/>
<dbReference type="PATRIC" id="fig|886882.15.peg.2537"/>
<evidence type="ECO:0000313" key="2">
    <source>
        <dbReference type="Proteomes" id="UP000006868"/>
    </source>
</evidence>
<dbReference type="HOGENOM" id="CLU_2684406_0_0_9"/>
<accession>A0A0D5ZC69</accession>
<protein>
    <submittedName>
        <fullName evidence="1">Uncharacterized protein</fullName>
    </submittedName>
</protein>
<dbReference type="AlphaFoldDB" id="A0A0D5ZC69"/>
<dbReference type="EMBL" id="CP002213">
    <property type="protein sequence ID" value="AKA44238.1"/>
    <property type="molecule type" value="Genomic_DNA"/>
</dbReference>
<sequence length="74" mass="8675">MKFTGNFLLPLCISDLTARLRRSKFGFVLKKIMLNFSHKINRLSEVSYSAGTIYGEYKGFKQRKGSDLKKKRRR</sequence>
<organism evidence="1 2">
    <name type="scientific">Paenibacillus polymyxa (strain SC2)</name>
    <name type="common">Bacillus polymyxa</name>
    <dbReference type="NCBI Taxonomy" id="886882"/>
    <lineage>
        <taxon>Bacteria</taxon>
        <taxon>Bacillati</taxon>
        <taxon>Bacillota</taxon>
        <taxon>Bacilli</taxon>
        <taxon>Bacillales</taxon>
        <taxon>Paenibacillaceae</taxon>
        <taxon>Paenibacillus</taxon>
    </lineage>
</organism>
<evidence type="ECO:0000313" key="1">
    <source>
        <dbReference type="EMBL" id="AKA44238.1"/>
    </source>
</evidence>
<gene>
    <name evidence="1" type="ORF">PPSC2_11995</name>
</gene>
<reference evidence="1 2" key="1">
    <citation type="journal article" date="2011" name="J. Bacteriol.">
        <title>Complete genome sequence of Paenibacillus polymyxa SC2, a strain of plant growth-promoting Rhizobacterium with broad-spectrum antimicrobial activity.</title>
        <authorList>
            <person name="Ma M."/>
            <person name="Wang C."/>
            <person name="Ding Y."/>
            <person name="Li L."/>
            <person name="Shen D."/>
            <person name="Jiang X."/>
            <person name="Guan D."/>
            <person name="Cao F."/>
            <person name="Chen H."/>
            <person name="Feng R."/>
            <person name="Wang X."/>
            <person name="Ge Y."/>
            <person name="Yao L."/>
            <person name="Bing X."/>
            <person name="Yang X."/>
            <person name="Li J."/>
            <person name="Du B."/>
        </authorList>
    </citation>
    <scope>NUCLEOTIDE SEQUENCE [LARGE SCALE GENOMIC DNA]</scope>
    <source>
        <strain evidence="1 2">SC2</strain>
    </source>
</reference>